<dbReference type="Proteomes" id="UP000006237">
    <property type="component" value="Unassembled WGS sequence"/>
</dbReference>
<dbReference type="EMBL" id="ACHF01000117">
    <property type="protein sequence ID" value="EEI62290.1"/>
    <property type="molecule type" value="Genomic_DNA"/>
</dbReference>
<name>A0ABP2DRM4_9CORY</name>
<sequence>MEVAGYTDGVGVRRDEQLLAHGMGRNLPGKSYFCFAARRFGDR</sequence>
<organism evidence="1 2">
    <name type="scientific">Corynebacterium glucuronolyticum ATCC 51866</name>
    <dbReference type="NCBI Taxonomy" id="548478"/>
    <lineage>
        <taxon>Bacteria</taxon>
        <taxon>Bacillati</taxon>
        <taxon>Actinomycetota</taxon>
        <taxon>Actinomycetes</taxon>
        <taxon>Mycobacteriales</taxon>
        <taxon>Corynebacteriaceae</taxon>
        <taxon>Corynebacterium</taxon>
    </lineage>
</organism>
<protein>
    <submittedName>
        <fullName evidence="1">Uncharacterized protein</fullName>
    </submittedName>
</protein>
<proteinExistence type="predicted"/>
<evidence type="ECO:0000313" key="2">
    <source>
        <dbReference type="Proteomes" id="UP000006237"/>
    </source>
</evidence>
<gene>
    <name evidence="1" type="ORF">HMPREF0293_2234</name>
</gene>
<accession>A0ABP2DRM4</accession>
<evidence type="ECO:0000313" key="1">
    <source>
        <dbReference type="EMBL" id="EEI62290.1"/>
    </source>
</evidence>
<comment type="caution">
    <text evidence="1">The sequence shown here is derived from an EMBL/GenBank/DDBJ whole genome shotgun (WGS) entry which is preliminary data.</text>
</comment>
<reference evidence="1 2" key="1">
    <citation type="submission" date="2009-01" db="EMBL/GenBank/DDBJ databases">
        <authorList>
            <person name="Qin X."/>
            <person name="Bachman B."/>
            <person name="Battles P."/>
            <person name="Bell A."/>
            <person name="Bess C."/>
            <person name="Bickham C."/>
            <person name="Chaboub L."/>
            <person name="Chen D."/>
            <person name="Coyle M."/>
            <person name="Deiros D.R."/>
            <person name="Dinh H."/>
            <person name="Forbes L."/>
            <person name="Fowler G."/>
            <person name="Francisco L."/>
            <person name="Fu Q."/>
            <person name="Gubbala S."/>
            <person name="Hale W."/>
            <person name="Han Y."/>
            <person name="Hemphill L."/>
            <person name="Highlander S.K."/>
            <person name="Hirani K."/>
            <person name="Hogues M."/>
            <person name="Jackson L."/>
            <person name="Jakkamsetti A."/>
            <person name="Javaid M."/>
            <person name="Jiang H."/>
            <person name="Korchina V."/>
            <person name="Kovar C."/>
            <person name="Lara F."/>
            <person name="Lee S."/>
            <person name="Mata R."/>
            <person name="Mathew T."/>
            <person name="Moen C."/>
            <person name="Morales K."/>
            <person name="Munidasa M."/>
            <person name="Nazareth L."/>
            <person name="Ngo R."/>
            <person name="Nguyen L."/>
            <person name="Okwuonu G."/>
            <person name="Ongeri F."/>
            <person name="Patil S."/>
            <person name="Petrosino J."/>
            <person name="Pham C."/>
            <person name="Pham P."/>
            <person name="Pu L.-L."/>
            <person name="Puazo M."/>
            <person name="Raj R."/>
            <person name="Reid J."/>
            <person name="Rouhana J."/>
            <person name="Saada N."/>
            <person name="Shang Y."/>
            <person name="Simmons D."/>
            <person name="Thornton R."/>
            <person name="Warren J."/>
            <person name="Weissenberger G."/>
            <person name="Zhang J."/>
            <person name="Zhang L."/>
            <person name="Zhou C."/>
            <person name="Zhu D."/>
            <person name="Muzny D."/>
            <person name="Worley K."/>
            <person name="Gibbs R."/>
        </authorList>
    </citation>
    <scope>NUCLEOTIDE SEQUENCE [LARGE SCALE GENOMIC DNA]</scope>
    <source>
        <strain evidence="1 2">ATCC 51866</strain>
    </source>
</reference>
<keyword evidence="2" id="KW-1185">Reference proteome</keyword>